<dbReference type="EMBL" id="CM046393">
    <property type="protein sequence ID" value="KAI8550282.1"/>
    <property type="molecule type" value="Genomic_DNA"/>
</dbReference>
<accession>A0ACC0NAF2</accession>
<protein>
    <submittedName>
        <fullName evidence="1">Uncharacterized protein</fullName>
    </submittedName>
</protein>
<comment type="caution">
    <text evidence="1">The sequence shown here is derived from an EMBL/GenBank/DDBJ whole genome shotgun (WGS) entry which is preliminary data.</text>
</comment>
<evidence type="ECO:0000313" key="2">
    <source>
        <dbReference type="Proteomes" id="UP001062846"/>
    </source>
</evidence>
<reference evidence="1" key="1">
    <citation type="submission" date="2022-02" db="EMBL/GenBank/DDBJ databases">
        <title>Plant Genome Project.</title>
        <authorList>
            <person name="Zhang R.-G."/>
        </authorList>
    </citation>
    <scope>NUCLEOTIDE SEQUENCE</scope>
    <source>
        <strain evidence="1">AT1</strain>
    </source>
</reference>
<gene>
    <name evidence="1" type="ORF">RHMOL_Rhmol06G0092900</name>
</gene>
<evidence type="ECO:0000313" key="1">
    <source>
        <dbReference type="EMBL" id="KAI8550282.1"/>
    </source>
</evidence>
<proteinExistence type="predicted"/>
<dbReference type="Proteomes" id="UP001062846">
    <property type="component" value="Chromosome 6"/>
</dbReference>
<sequence length="358" mass="40194">MAPSFDCAASTLLCSEEHISMFADEFENGDMIEDFEPVWHHRNNGTNNRNKEFDGESWLTGLPVLSDECLALMVKRECEHLPRRDYLNRLRNGDLDLGARREAVEWIGKVVAYFNFGPLCAYLSIIYLDRFLSVYQLPKGKAWMMQLLAVACLSIAAKMEETEVPLSLDLQVGESKFVFEARTIQRMELLVMSTLKWRMKSVTPFSFIDHFLRKINGDKIPLRSSIFLATQLILSTIKGIDFLQFRPSEVAAAAAISVAGESETVDTETSISLLIEHVEKEKVIKCVEMIQETSLISATMKGTSASNQSVPQSPIGVLDAACMSYKSDDTTVGSCANSTHNTPDTKRRKLNRPFEVEI</sequence>
<organism evidence="1 2">
    <name type="scientific">Rhododendron molle</name>
    <name type="common">Chinese azalea</name>
    <name type="synonym">Azalea mollis</name>
    <dbReference type="NCBI Taxonomy" id="49168"/>
    <lineage>
        <taxon>Eukaryota</taxon>
        <taxon>Viridiplantae</taxon>
        <taxon>Streptophyta</taxon>
        <taxon>Embryophyta</taxon>
        <taxon>Tracheophyta</taxon>
        <taxon>Spermatophyta</taxon>
        <taxon>Magnoliopsida</taxon>
        <taxon>eudicotyledons</taxon>
        <taxon>Gunneridae</taxon>
        <taxon>Pentapetalae</taxon>
        <taxon>asterids</taxon>
        <taxon>Ericales</taxon>
        <taxon>Ericaceae</taxon>
        <taxon>Ericoideae</taxon>
        <taxon>Rhodoreae</taxon>
        <taxon>Rhododendron</taxon>
    </lineage>
</organism>
<keyword evidence="2" id="KW-1185">Reference proteome</keyword>
<name>A0ACC0NAF2_RHOML</name>